<dbReference type="EMBL" id="JABTTQ020000001">
    <property type="protein sequence ID" value="KAK6164561.1"/>
    <property type="molecule type" value="Genomic_DNA"/>
</dbReference>
<organism evidence="7 8">
    <name type="scientific">Rehmannia glutinosa</name>
    <name type="common">Chinese foxglove</name>
    <dbReference type="NCBI Taxonomy" id="99300"/>
    <lineage>
        <taxon>Eukaryota</taxon>
        <taxon>Viridiplantae</taxon>
        <taxon>Streptophyta</taxon>
        <taxon>Embryophyta</taxon>
        <taxon>Tracheophyta</taxon>
        <taxon>Spermatophyta</taxon>
        <taxon>Magnoliopsida</taxon>
        <taxon>eudicotyledons</taxon>
        <taxon>Gunneridae</taxon>
        <taxon>Pentapetalae</taxon>
        <taxon>asterids</taxon>
        <taxon>lamiids</taxon>
        <taxon>Lamiales</taxon>
        <taxon>Orobanchaceae</taxon>
        <taxon>Rehmannieae</taxon>
        <taxon>Rehmannia</taxon>
    </lineage>
</organism>
<evidence type="ECO:0000256" key="5">
    <source>
        <dbReference type="RuleBase" id="RU362027"/>
    </source>
</evidence>
<protein>
    <recommendedName>
        <fullName evidence="5">Hexosyltransferase</fullName>
        <ecNumber evidence="5">2.4.1.-</ecNumber>
    </recommendedName>
</protein>
<dbReference type="SUPFAM" id="SSF53448">
    <property type="entry name" value="Nucleotide-diphospho-sugar transferases"/>
    <property type="match status" value="1"/>
</dbReference>
<keyword evidence="4" id="KW-0808">Transferase</keyword>
<dbReference type="PANTHER" id="PTHR32116:SF0">
    <property type="entry name" value="GALACTURONOSYLTRANSFERASE 6-RELATED"/>
    <property type="match status" value="1"/>
</dbReference>
<keyword evidence="8" id="KW-1185">Reference proteome</keyword>
<dbReference type="Pfam" id="PF01501">
    <property type="entry name" value="Glyco_transf_8"/>
    <property type="match status" value="1"/>
</dbReference>
<keyword evidence="5" id="KW-0961">Cell wall biogenesis/degradation</keyword>
<proteinExistence type="inferred from homology"/>
<dbReference type="InterPro" id="IPR002495">
    <property type="entry name" value="Glyco_trans_8"/>
</dbReference>
<evidence type="ECO:0000256" key="4">
    <source>
        <dbReference type="ARBA" id="ARBA00022679"/>
    </source>
</evidence>
<gene>
    <name evidence="7" type="ORF">DH2020_001425</name>
</gene>
<comment type="subcellular location">
    <subcellularLocation>
        <location evidence="5">Golgi apparatus membrane</location>
        <topology evidence="5">Single-pass type II membrane protein</topology>
    </subcellularLocation>
</comment>
<evidence type="ECO:0000256" key="2">
    <source>
        <dbReference type="ARBA" id="ARBA00006351"/>
    </source>
</evidence>
<feature type="compositionally biased region" description="Basic and acidic residues" evidence="6">
    <location>
        <begin position="121"/>
        <end position="142"/>
    </location>
</feature>
<dbReference type="PANTHER" id="PTHR32116">
    <property type="entry name" value="GALACTURONOSYLTRANSFERASE 4-RELATED"/>
    <property type="match status" value="1"/>
</dbReference>
<feature type="region of interest" description="Disordered" evidence="6">
    <location>
        <begin position="86"/>
        <end position="142"/>
    </location>
</feature>
<dbReference type="Gene3D" id="3.90.550.10">
    <property type="entry name" value="Spore Coat Polysaccharide Biosynthesis Protein SpsA, Chain A"/>
    <property type="match status" value="1"/>
</dbReference>
<evidence type="ECO:0000313" key="7">
    <source>
        <dbReference type="EMBL" id="KAK6164561.1"/>
    </source>
</evidence>
<evidence type="ECO:0000256" key="6">
    <source>
        <dbReference type="SAM" id="MobiDB-lite"/>
    </source>
</evidence>
<accession>A0ABR0XZN6</accession>
<name>A0ABR0XZN6_REHGL</name>
<evidence type="ECO:0000256" key="1">
    <source>
        <dbReference type="ARBA" id="ARBA00004877"/>
    </source>
</evidence>
<dbReference type="EC" id="2.4.1.-" evidence="5"/>
<evidence type="ECO:0000256" key="3">
    <source>
        <dbReference type="ARBA" id="ARBA00022676"/>
    </source>
</evidence>
<comment type="similarity">
    <text evidence="2 5">Belongs to the glycosyltransferase 8 family.</text>
</comment>
<dbReference type="InterPro" id="IPR029993">
    <property type="entry name" value="GAUT"/>
</dbReference>
<comment type="pathway">
    <text evidence="1 5">Glycan metabolism; pectin biosynthesis.</text>
</comment>
<keyword evidence="3 5" id="KW-0328">Glycosyltransferase</keyword>
<keyword evidence="5" id="KW-0333">Golgi apparatus</keyword>
<evidence type="ECO:0000313" key="8">
    <source>
        <dbReference type="Proteomes" id="UP001318860"/>
    </source>
</evidence>
<feature type="compositionally biased region" description="Polar residues" evidence="6">
    <location>
        <begin position="87"/>
        <end position="98"/>
    </location>
</feature>
<sequence length="605" mass="69862">MTESDVLVCYLTFISVVVDFYNSSYHILFRRPLVCSTDLAGTELITIGVSLVQKHRTEAQTLSAIEHQESEGLKEPPLVVYKDDTSKSAANLSSSEDTSFGEVRKGANDADLSENSGCSATRHDADESGQKRHLEERLAVSRAKEESRADRVQLNKVVRSRSRIVDEKVKEMKDQVIRAKAYLNFTPSNSSSHMVKELKLRIKEIERAMSQSTKDSRLSRSSLQKMKAMEATLLKASRIYPDCAAMIRKLRAMTYNAEEQVRSQRNQEIFLRALGGRTIPKGLHCLSMRLTAEYFALEPEDREFRYKHKLQNPHFYHFAVFSDNILACSVVVNSTISTAREPEKIVFHVVTDSLNLPAMSMWFLINPPSKATVHVESMDNFHWLTTKYNVTLQREGSIDPRYISELNHLRFYLPDVFPRLNKVVLLDHDVVVKRDITRLWRINTKGKVNGAVQTCTEGEPSFRRMDMFVNFTDPIIANKFDAKTCTWAFGMNIFDLAEWRRRNLTGVYHKYLHLGNKRPLWKEGSLPIGWLTFYKHTLALDKNWHVLGLGHDSNVRQEDIDQASVVHFDGIRKPWLDIGIERYKHLWRKHVKYEHPYLQQCNVHE</sequence>
<reference evidence="7 8" key="1">
    <citation type="journal article" date="2021" name="Comput. Struct. Biotechnol. J.">
        <title>De novo genome assembly of the potent medicinal plant Rehmannia glutinosa using nanopore technology.</title>
        <authorList>
            <person name="Ma L."/>
            <person name="Dong C."/>
            <person name="Song C."/>
            <person name="Wang X."/>
            <person name="Zheng X."/>
            <person name="Niu Y."/>
            <person name="Chen S."/>
            <person name="Feng W."/>
        </authorList>
    </citation>
    <scope>NUCLEOTIDE SEQUENCE [LARGE SCALE GENOMIC DNA]</scope>
    <source>
        <strain evidence="7">DH-2019</strain>
    </source>
</reference>
<dbReference type="Proteomes" id="UP001318860">
    <property type="component" value="Unassembled WGS sequence"/>
</dbReference>
<comment type="caution">
    <text evidence="7">The sequence shown here is derived from an EMBL/GenBank/DDBJ whole genome shotgun (WGS) entry which is preliminary data.</text>
</comment>
<dbReference type="InterPro" id="IPR029044">
    <property type="entry name" value="Nucleotide-diphossugar_trans"/>
</dbReference>
<dbReference type="Pfam" id="PF25557">
    <property type="entry name" value="GAUT_1"/>
    <property type="match status" value="1"/>
</dbReference>